<feature type="chain" id="PRO_5016397684" description="DUF541 domain-containing protein" evidence="1">
    <location>
        <begin position="31"/>
        <end position="102"/>
    </location>
</feature>
<evidence type="ECO:0000313" key="2">
    <source>
        <dbReference type="EMBL" id="PXW96699.1"/>
    </source>
</evidence>
<evidence type="ECO:0000256" key="1">
    <source>
        <dbReference type="SAM" id="SignalP"/>
    </source>
</evidence>
<dbReference type="PROSITE" id="PS51257">
    <property type="entry name" value="PROKAR_LIPOPROTEIN"/>
    <property type="match status" value="1"/>
</dbReference>
<sequence length="102" mass="10814">MNRTRLGWLIAASAVTVGAMLSCTAPVANADTAPSTTQNQLQITIGPAARKAGQIENLKVRMETVIVSSPPAQNEQRSPFNTLTNVRKSAHDAAMAAIQNTR</sequence>
<organism evidence="2 3">
    <name type="scientific">Mycolicibacterium moriokaense</name>
    <dbReference type="NCBI Taxonomy" id="39691"/>
    <lineage>
        <taxon>Bacteria</taxon>
        <taxon>Bacillati</taxon>
        <taxon>Actinomycetota</taxon>
        <taxon>Actinomycetes</taxon>
        <taxon>Mycobacteriales</taxon>
        <taxon>Mycobacteriaceae</taxon>
        <taxon>Mycolicibacterium</taxon>
    </lineage>
</organism>
<keyword evidence="3" id="KW-1185">Reference proteome</keyword>
<keyword evidence="1" id="KW-0732">Signal</keyword>
<comment type="caution">
    <text evidence="2">The sequence shown here is derived from an EMBL/GenBank/DDBJ whole genome shotgun (WGS) entry which is preliminary data.</text>
</comment>
<dbReference type="PROSITE" id="PS51318">
    <property type="entry name" value="TAT"/>
    <property type="match status" value="1"/>
</dbReference>
<dbReference type="EMBL" id="QJJU01000051">
    <property type="protein sequence ID" value="PXW96699.1"/>
    <property type="molecule type" value="Genomic_DNA"/>
</dbReference>
<dbReference type="Proteomes" id="UP000247781">
    <property type="component" value="Unassembled WGS sequence"/>
</dbReference>
<proteinExistence type="predicted"/>
<dbReference type="AlphaFoldDB" id="A0A318H266"/>
<name>A0A318H266_9MYCO</name>
<protein>
    <recommendedName>
        <fullName evidence="4">DUF541 domain-containing protein</fullName>
    </recommendedName>
</protein>
<reference evidence="2 3" key="2">
    <citation type="submission" date="2018-06" db="EMBL/GenBank/DDBJ databases">
        <title>Sequencing of bacterial isolates from soil warming experiment in Harvard Forest, Massachusetts, USA.</title>
        <authorList>
            <person name="Deangelis K.PhD."/>
        </authorList>
    </citation>
    <scope>NUCLEOTIDE SEQUENCE [LARGE SCALE GENOMIC DNA]</scope>
    <source>
        <strain evidence="2 3">GAS496</strain>
    </source>
</reference>
<dbReference type="RefSeq" id="WP_110320268.1">
    <property type="nucleotide sequence ID" value="NZ_QJJU01000051.1"/>
</dbReference>
<feature type="signal peptide" evidence="1">
    <location>
        <begin position="1"/>
        <end position="30"/>
    </location>
</feature>
<gene>
    <name evidence="2" type="ORF">C8E89_1516</name>
</gene>
<evidence type="ECO:0008006" key="4">
    <source>
        <dbReference type="Google" id="ProtNLM"/>
    </source>
</evidence>
<dbReference type="InterPro" id="IPR006311">
    <property type="entry name" value="TAT_signal"/>
</dbReference>
<reference evidence="3" key="1">
    <citation type="submission" date="2018-05" db="EMBL/GenBank/DDBJ databases">
        <authorList>
            <person name="Deangelis K."/>
            <person name="Huntemann M."/>
            <person name="Clum A."/>
            <person name="Pillay M."/>
            <person name="Palaniappan K."/>
            <person name="Varghese N."/>
            <person name="Mikhailova N."/>
            <person name="Stamatis D."/>
            <person name="Reddy T."/>
            <person name="Daum C."/>
            <person name="Shapiro N."/>
            <person name="Ivanova N."/>
            <person name="Kyrpides N."/>
            <person name="Woyke T."/>
        </authorList>
    </citation>
    <scope>NUCLEOTIDE SEQUENCE [LARGE SCALE GENOMIC DNA]</scope>
    <source>
        <strain evidence="3">GAS496</strain>
    </source>
</reference>
<evidence type="ECO:0000313" key="3">
    <source>
        <dbReference type="Proteomes" id="UP000247781"/>
    </source>
</evidence>
<accession>A0A318H266</accession>